<comment type="similarity">
    <text evidence="7 8">Belongs to the class I-like SAM-binding methyltransferase superfamily. C5-methyltransferase family.</text>
</comment>
<dbReference type="EMBL" id="KN837218">
    <property type="protein sequence ID" value="KIJ33035.1"/>
    <property type="molecule type" value="Genomic_DNA"/>
</dbReference>
<dbReference type="Gene3D" id="3.90.120.10">
    <property type="entry name" value="DNA Methylase, subunit A, domain 2"/>
    <property type="match status" value="1"/>
</dbReference>
<sequence length="394" mass="43989">MINTLEFYSGIGGLHLSLKRACIVANVVRAFDWDPAASEVYTANFGKGIAQRTDISQIQAADIIPLHADLWLLSPACQPYTVLNPAAKGAADPRARSFLHLVEEVIPALAKTGHHPKRLLVENVAGFESSTTRQTLVDTMKSVGYNVAEFLLTPLQFGIPNSRLRYYFLAKSGSLSFANLSQDSLSTSPIHRSIPGHGQDWVDPRFQTHSESETAQEASLPLSSYLDNVSFEKYAIPDKILRKKAILFDIVKPSAKRSCCFTRGYAHMIEGTTVLQMNEELDTTETFNAYAAAVERQVATTPESQDQFLYILRPLQLRYFTPDELLRIFHFNPVGVPTYTSGMESEKVEASTSVFHWPQSTSIKTRYRLIGNSVNVKVVTELIKYLFEGDELET</sequence>
<dbReference type="GO" id="GO:0008168">
    <property type="term" value="F:methyltransferase activity"/>
    <property type="evidence" value="ECO:0007669"/>
    <property type="project" value="UniProtKB-KW"/>
</dbReference>
<name>A0A0C9V6D4_SPHS4</name>
<protein>
    <recommendedName>
        <fullName evidence="5">tRNA (cytosine(38)-C(5))-methyltransferase</fullName>
        <ecNumber evidence="4">2.1.1.204</ecNumber>
    </recommendedName>
    <alternativeName>
        <fullName evidence="6">DNA (cytosine-5)-methyltransferase-like protein 2</fullName>
    </alternativeName>
</protein>
<dbReference type="InterPro" id="IPR029063">
    <property type="entry name" value="SAM-dependent_MTases_sf"/>
</dbReference>
<proteinExistence type="inferred from homology"/>
<dbReference type="EC" id="2.1.1.204" evidence="4"/>
<keyword evidence="3 7" id="KW-0949">S-adenosyl-L-methionine</keyword>
<accession>A0A0C9V6D4</accession>
<evidence type="ECO:0000256" key="5">
    <source>
        <dbReference type="ARBA" id="ARBA00039681"/>
    </source>
</evidence>
<dbReference type="Proteomes" id="UP000054279">
    <property type="component" value="Unassembled WGS sequence"/>
</dbReference>
<dbReference type="GO" id="GO:0005634">
    <property type="term" value="C:nucleus"/>
    <property type="evidence" value="ECO:0007669"/>
    <property type="project" value="TreeGrafter"/>
</dbReference>
<dbReference type="AlphaFoldDB" id="A0A0C9V6D4"/>
<dbReference type="SUPFAM" id="SSF53335">
    <property type="entry name" value="S-adenosyl-L-methionine-dependent methyltransferases"/>
    <property type="match status" value="1"/>
</dbReference>
<evidence type="ECO:0000256" key="1">
    <source>
        <dbReference type="ARBA" id="ARBA00022603"/>
    </source>
</evidence>
<gene>
    <name evidence="9" type="ORF">M422DRAFT_61507</name>
</gene>
<dbReference type="InterPro" id="IPR031303">
    <property type="entry name" value="C5_meth_CS"/>
</dbReference>
<reference evidence="9 10" key="1">
    <citation type="submission" date="2014-06" db="EMBL/GenBank/DDBJ databases">
        <title>Evolutionary Origins and Diversification of the Mycorrhizal Mutualists.</title>
        <authorList>
            <consortium name="DOE Joint Genome Institute"/>
            <consortium name="Mycorrhizal Genomics Consortium"/>
            <person name="Kohler A."/>
            <person name="Kuo A."/>
            <person name="Nagy L.G."/>
            <person name="Floudas D."/>
            <person name="Copeland A."/>
            <person name="Barry K.W."/>
            <person name="Cichocki N."/>
            <person name="Veneault-Fourrey C."/>
            <person name="LaButti K."/>
            <person name="Lindquist E.A."/>
            <person name="Lipzen A."/>
            <person name="Lundell T."/>
            <person name="Morin E."/>
            <person name="Murat C."/>
            <person name="Riley R."/>
            <person name="Ohm R."/>
            <person name="Sun H."/>
            <person name="Tunlid A."/>
            <person name="Henrissat B."/>
            <person name="Grigoriev I.V."/>
            <person name="Hibbett D.S."/>
            <person name="Martin F."/>
        </authorList>
    </citation>
    <scope>NUCLEOTIDE SEQUENCE [LARGE SCALE GENOMIC DNA]</scope>
    <source>
        <strain evidence="9 10">SS14</strain>
    </source>
</reference>
<evidence type="ECO:0000256" key="3">
    <source>
        <dbReference type="ARBA" id="ARBA00022691"/>
    </source>
</evidence>
<feature type="active site" evidence="7">
    <location>
        <position position="77"/>
    </location>
</feature>
<dbReference type="Gene3D" id="3.40.50.150">
    <property type="entry name" value="Vaccinia Virus protein VP39"/>
    <property type="match status" value="1"/>
</dbReference>
<dbReference type="NCBIfam" id="TIGR00675">
    <property type="entry name" value="dcm"/>
    <property type="match status" value="1"/>
</dbReference>
<evidence type="ECO:0000256" key="4">
    <source>
        <dbReference type="ARBA" id="ARBA00039081"/>
    </source>
</evidence>
<dbReference type="PROSITE" id="PS51679">
    <property type="entry name" value="SAM_MT_C5"/>
    <property type="match status" value="1"/>
</dbReference>
<evidence type="ECO:0000313" key="9">
    <source>
        <dbReference type="EMBL" id="KIJ33035.1"/>
    </source>
</evidence>
<evidence type="ECO:0000256" key="8">
    <source>
        <dbReference type="RuleBase" id="RU000416"/>
    </source>
</evidence>
<evidence type="ECO:0000313" key="10">
    <source>
        <dbReference type="Proteomes" id="UP000054279"/>
    </source>
</evidence>
<dbReference type="HOGENOM" id="CLU_049101_0_0_1"/>
<evidence type="ECO:0000256" key="7">
    <source>
        <dbReference type="PROSITE-ProRule" id="PRU01016"/>
    </source>
</evidence>
<organism evidence="9 10">
    <name type="scientific">Sphaerobolus stellatus (strain SS14)</name>
    <dbReference type="NCBI Taxonomy" id="990650"/>
    <lineage>
        <taxon>Eukaryota</taxon>
        <taxon>Fungi</taxon>
        <taxon>Dikarya</taxon>
        <taxon>Basidiomycota</taxon>
        <taxon>Agaricomycotina</taxon>
        <taxon>Agaricomycetes</taxon>
        <taxon>Phallomycetidae</taxon>
        <taxon>Geastrales</taxon>
        <taxon>Sphaerobolaceae</taxon>
        <taxon>Sphaerobolus</taxon>
    </lineage>
</organism>
<evidence type="ECO:0000256" key="2">
    <source>
        <dbReference type="ARBA" id="ARBA00022679"/>
    </source>
</evidence>
<keyword evidence="10" id="KW-1185">Reference proteome</keyword>
<dbReference type="Pfam" id="PF00145">
    <property type="entry name" value="DNA_methylase"/>
    <property type="match status" value="1"/>
</dbReference>
<dbReference type="InterPro" id="IPR050750">
    <property type="entry name" value="C5-MTase"/>
</dbReference>
<dbReference type="InterPro" id="IPR001525">
    <property type="entry name" value="C5_MeTfrase"/>
</dbReference>
<dbReference type="PRINTS" id="PR00105">
    <property type="entry name" value="C5METTRFRASE"/>
</dbReference>
<dbReference type="PANTHER" id="PTHR46098:SF1">
    <property type="entry name" value="TRNA (CYTOSINE(38)-C(5))-METHYLTRANSFERASE"/>
    <property type="match status" value="1"/>
</dbReference>
<keyword evidence="2 7" id="KW-0808">Transferase</keyword>
<evidence type="ECO:0000256" key="6">
    <source>
        <dbReference type="ARBA" id="ARBA00042810"/>
    </source>
</evidence>
<dbReference type="PROSITE" id="PS00095">
    <property type="entry name" value="C5_MTASE_2"/>
    <property type="match status" value="1"/>
</dbReference>
<dbReference type="GO" id="GO:0032259">
    <property type="term" value="P:methylation"/>
    <property type="evidence" value="ECO:0007669"/>
    <property type="project" value="UniProtKB-KW"/>
</dbReference>
<dbReference type="PANTHER" id="PTHR46098">
    <property type="entry name" value="TRNA (CYTOSINE(38)-C(5))-METHYLTRANSFERASE"/>
    <property type="match status" value="1"/>
</dbReference>
<keyword evidence="1 7" id="KW-0489">Methyltransferase</keyword>
<dbReference type="OrthoDB" id="414133at2759"/>